<dbReference type="PANTHER" id="PTHR23334:SF20">
    <property type="entry name" value="BASIC LEUCINE ZIPPER 24"/>
    <property type="match status" value="1"/>
</dbReference>
<dbReference type="Proteomes" id="UP000734854">
    <property type="component" value="Unassembled WGS sequence"/>
</dbReference>
<evidence type="ECO:0000256" key="3">
    <source>
        <dbReference type="SAM" id="Coils"/>
    </source>
</evidence>
<keyword evidence="2" id="KW-0804">Transcription</keyword>
<dbReference type="SMART" id="SM00338">
    <property type="entry name" value="BRLZ"/>
    <property type="match status" value="1"/>
</dbReference>
<dbReference type="GO" id="GO:0006351">
    <property type="term" value="P:DNA-templated transcription"/>
    <property type="evidence" value="ECO:0007669"/>
    <property type="project" value="InterPro"/>
</dbReference>
<dbReference type="GO" id="GO:0000981">
    <property type="term" value="F:DNA-binding transcription factor activity, RNA polymerase II-specific"/>
    <property type="evidence" value="ECO:0007669"/>
    <property type="project" value="TreeGrafter"/>
</dbReference>
<feature type="domain" description="BZIP" evidence="4">
    <location>
        <begin position="174"/>
        <end position="240"/>
    </location>
</feature>
<dbReference type="InterPro" id="IPR031106">
    <property type="entry name" value="C/EBP"/>
</dbReference>
<dbReference type="EMBL" id="JACMSC010000008">
    <property type="protein sequence ID" value="KAG6509365.1"/>
    <property type="molecule type" value="Genomic_DNA"/>
</dbReference>
<dbReference type="Gene3D" id="1.20.5.170">
    <property type="match status" value="1"/>
</dbReference>
<dbReference type="PANTHER" id="PTHR23334">
    <property type="entry name" value="CCAAT/ENHANCER BINDING PROTEIN"/>
    <property type="match status" value="1"/>
</dbReference>
<dbReference type="PROSITE" id="PS50217">
    <property type="entry name" value="BZIP"/>
    <property type="match status" value="1"/>
</dbReference>
<dbReference type="CDD" id="cd14686">
    <property type="entry name" value="bZIP"/>
    <property type="match status" value="1"/>
</dbReference>
<dbReference type="InterPro" id="IPR046347">
    <property type="entry name" value="bZIP_sf"/>
</dbReference>
<protein>
    <recommendedName>
        <fullName evidence="4">BZIP domain-containing protein</fullName>
    </recommendedName>
</protein>
<evidence type="ECO:0000259" key="4">
    <source>
        <dbReference type="PROSITE" id="PS50217"/>
    </source>
</evidence>
<name>A0A8J5L2Q1_ZINOF</name>
<organism evidence="5 6">
    <name type="scientific">Zingiber officinale</name>
    <name type="common">Ginger</name>
    <name type="synonym">Amomum zingiber</name>
    <dbReference type="NCBI Taxonomy" id="94328"/>
    <lineage>
        <taxon>Eukaryota</taxon>
        <taxon>Viridiplantae</taxon>
        <taxon>Streptophyta</taxon>
        <taxon>Embryophyta</taxon>
        <taxon>Tracheophyta</taxon>
        <taxon>Spermatophyta</taxon>
        <taxon>Magnoliopsida</taxon>
        <taxon>Liliopsida</taxon>
        <taxon>Zingiberales</taxon>
        <taxon>Zingiberaceae</taxon>
        <taxon>Zingiber</taxon>
    </lineage>
</organism>
<evidence type="ECO:0000313" key="6">
    <source>
        <dbReference type="Proteomes" id="UP000734854"/>
    </source>
</evidence>
<reference evidence="5 6" key="1">
    <citation type="submission" date="2020-08" db="EMBL/GenBank/DDBJ databases">
        <title>Plant Genome Project.</title>
        <authorList>
            <person name="Zhang R.-G."/>
        </authorList>
    </citation>
    <scope>NUCLEOTIDE SEQUENCE [LARGE SCALE GENOMIC DNA]</scope>
    <source>
        <tissue evidence="5">Rhizome</tissue>
    </source>
</reference>
<evidence type="ECO:0000313" key="5">
    <source>
        <dbReference type="EMBL" id="KAG6509365.1"/>
    </source>
</evidence>
<keyword evidence="3" id="KW-0175">Coiled coil</keyword>
<keyword evidence="6" id="KW-1185">Reference proteome</keyword>
<dbReference type="Pfam" id="PF07716">
    <property type="entry name" value="bZIP_2"/>
    <property type="match status" value="1"/>
</dbReference>
<evidence type="ECO:0000256" key="2">
    <source>
        <dbReference type="ARBA" id="ARBA00023163"/>
    </source>
</evidence>
<accession>A0A8J5L2Q1</accession>
<keyword evidence="1" id="KW-0805">Transcription regulation</keyword>
<sequence length="320" mass="36137">MRPAGQRGRVGEWIEDCDGHSFLETDSPHLRLCFEIYSSHMSFQSFRSGHYNAGERHPKAIYVIYRNFGIPWGIPMPERSFHVRSDHFTVRARVLKIDTTSMDDGEEDLSDRYLLQNPEMAQSFDDLLKNSRTCTHTHTCNPPGPAAAAHTHTCYHTHTQVFAAGVEERIGEDEIKKPRKPLGNREAVRKYREKKKAHAAFLEEEIKKLQTMNQQLLRRLQGQAALEAEVLRLRSLLLDLRGKLDAELGGFPIQKQCNLPGLQYDSNGHCYVGNSEMTDWEASCVPSNIDCHSNQDEGIASKKNSIDVIGSLVSSTSQTG</sequence>
<feature type="coiled-coil region" evidence="3">
    <location>
        <begin position="192"/>
        <end position="219"/>
    </location>
</feature>
<comment type="caution">
    <text evidence="5">The sequence shown here is derived from an EMBL/GenBank/DDBJ whole genome shotgun (WGS) entry which is preliminary data.</text>
</comment>
<dbReference type="GO" id="GO:0000978">
    <property type="term" value="F:RNA polymerase II cis-regulatory region sequence-specific DNA binding"/>
    <property type="evidence" value="ECO:0007669"/>
    <property type="project" value="TreeGrafter"/>
</dbReference>
<dbReference type="SUPFAM" id="SSF57959">
    <property type="entry name" value="Leucine zipper domain"/>
    <property type="match status" value="1"/>
</dbReference>
<dbReference type="InterPro" id="IPR004827">
    <property type="entry name" value="bZIP"/>
</dbReference>
<proteinExistence type="predicted"/>
<dbReference type="AlphaFoldDB" id="A0A8J5L2Q1"/>
<evidence type="ECO:0000256" key="1">
    <source>
        <dbReference type="ARBA" id="ARBA00023015"/>
    </source>
</evidence>
<gene>
    <name evidence="5" type="ORF">ZIOFF_027351</name>
</gene>